<protein>
    <submittedName>
        <fullName evidence="1">Uncharacterized protein</fullName>
    </submittedName>
</protein>
<comment type="caution">
    <text evidence="1">The sequence shown here is derived from an EMBL/GenBank/DDBJ whole genome shotgun (WGS) entry which is preliminary data.</text>
</comment>
<gene>
    <name evidence="1" type="ORF">SLEP1_g55622</name>
</gene>
<name>A0AAV5MFW0_9ROSI</name>
<dbReference type="AlphaFoldDB" id="A0AAV5MFW0"/>
<proteinExistence type="predicted"/>
<accession>A0AAV5MFW0</accession>
<evidence type="ECO:0000313" key="2">
    <source>
        <dbReference type="Proteomes" id="UP001054252"/>
    </source>
</evidence>
<dbReference type="EMBL" id="BPVZ01000272">
    <property type="protein sequence ID" value="GKV48831.1"/>
    <property type="molecule type" value="Genomic_DNA"/>
</dbReference>
<dbReference type="Proteomes" id="UP001054252">
    <property type="component" value="Unassembled WGS sequence"/>
</dbReference>
<sequence>MVLICLSKCQFYVFSVSHNLFNHVAGLLYTASLKLGPSAQHLT</sequence>
<organism evidence="1 2">
    <name type="scientific">Rubroshorea leprosula</name>
    <dbReference type="NCBI Taxonomy" id="152421"/>
    <lineage>
        <taxon>Eukaryota</taxon>
        <taxon>Viridiplantae</taxon>
        <taxon>Streptophyta</taxon>
        <taxon>Embryophyta</taxon>
        <taxon>Tracheophyta</taxon>
        <taxon>Spermatophyta</taxon>
        <taxon>Magnoliopsida</taxon>
        <taxon>eudicotyledons</taxon>
        <taxon>Gunneridae</taxon>
        <taxon>Pentapetalae</taxon>
        <taxon>rosids</taxon>
        <taxon>malvids</taxon>
        <taxon>Malvales</taxon>
        <taxon>Dipterocarpaceae</taxon>
        <taxon>Rubroshorea</taxon>
    </lineage>
</organism>
<reference evidence="1 2" key="1">
    <citation type="journal article" date="2021" name="Commun. Biol.">
        <title>The genome of Shorea leprosula (Dipterocarpaceae) highlights the ecological relevance of drought in aseasonal tropical rainforests.</title>
        <authorList>
            <person name="Ng K.K.S."/>
            <person name="Kobayashi M.J."/>
            <person name="Fawcett J.A."/>
            <person name="Hatakeyama M."/>
            <person name="Paape T."/>
            <person name="Ng C.H."/>
            <person name="Ang C.C."/>
            <person name="Tnah L.H."/>
            <person name="Lee C.T."/>
            <person name="Nishiyama T."/>
            <person name="Sese J."/>
            <person name="O'Brien M.J."/>
            <person name="Copetti D."/>
            <person name="Mohd Noor M.I."/>
            <person name="Ong R.C."/>
            <person name="Putra M."/>
            <person name="Sireger I.Z."/>
            <person name="Indrioko S."/>
            <person name="Kosugi Y."/>
            <person name="Izuno A."/>
            <person name="Isagi Y."/>
            <person name="Lee S.L."/>
            <person name="Shimizu K.K."/>
        </authorList>
    </citation>
    <scope>NUCLEOTIDE SEQUENCE [LARGE SCALE GENOMIC DNA]</scope>
    <source>
        <strain evidence="1">214</strain>
    </source>
</reference>
<keyword evidence="2" id="KW-1185">Reference proteome</keyword>
<evidence type="ECO:0000313" key="1">
    <source>
        <dbReference type="EMBL" id="GKV48831.1"/>
    </source>
</evidence>